<dbReference type="PANTHER" id="PTHR19971">
    <property type="entry name" value="SIGNAL-REGULATORY PROTEIN BETA"/>
    <property type="match status" value="1"/>
</dbReference>
<dbReference type="PROSITE" id="PS50835">
    <property type="entry name" value="IG_LIKE"/>
    <property type="match status" value="1"/>
</dbReference>
<dbReference type="InterPro" id="IPR007110">
    <property type="entry name" value="Ig-like_dom"/>
</dbReference>
<dbReference type="SUPFAM" id="SSF48726">
    <property type="entry name" value="Immunoglobulin"/>
    <property type="match status" value="1"/>
</dbReference>
<name>A0A803XTT3_MELGA</name>
<keyword evidence="5" id="KW-1185">Reference proteome</keyword>
<proteinExistence type="predicted"/>
<dbReference type="GeneTree" id="ENSGT00960000186656"/>
<feature type="domain" description="Ig-like" evidence="3">
    <location>
        <begin position="12"/>
        <end position="103"/>
    </location>
</feature>
<keyword evidence="2" id="KW-0325">Glycoprotein</keyword>
<evidence type="ECO:0000313" key="5">
    <source>
        <dbReference type="Proteomes" id="UP000001645"/>
    </source>
</evidence>
<evidence type="ECO:0000313" key="4">
    <source>
        <dbReference type="Ensembl" id="ENSMGAP00000022929.1"/>
    </source>
</evidence>
<keyword evidence="1" id="KW-1015">Disulfide bond</keyword>
<dbReference type="Proteomes" id="UP000001645">
    <property type="component" value="Unplaced"/>
</dbReference>
<accession>A0A803XTT3</accession>
<dbReference type="SMART" id="SM00407">
    <property type="entry name" value="IGc1"/>
    <property type="match status" value="1"/>
</dbReference>
<dbReference type="InterPro" id="IPR051755">
    <property type="entry name" value="Ig-like_CS_Receptor"/>
</dbReference>
<evidence type="ECO:0000256" key="2">
    <source>
        <dbReference type="ARBA" id="ARBA00023180"/>
    </source>
</evidence>
<protein>
    <recommendedName>
        <fullName evidence="3">Ig-like domain-containing protein</fullName>
    </recommendedName>
</protein>
<organism evidence="4 5">
    <name type="scientific">Meleagris gallopavo</name>
    <name type="common">Wild turkey</name>
    <dbReference type="NCBI Taxonomy" id="9103"/>
    <lineage>
        <taxon>Eukaryota</taxon>
        <taxon>Metazoa</taxon>
        <taxon>Chordata</taxon>
        <taxon>Craniata</taxon>
        <taxon>Vertebrata</taxon>
        <taxon>Euteleostomi</taxon>
        <taxon>Archelosauria</taxon>
        <taxon>Archosauria</taxon>
        <taxon>Dinosauria</taxon>
        <taxon>Saurischia</taxon>
        <taxon>Theropoda</taxon>
        <taxon>Coelurosauria</taxon>
        <taxon>Aves</taxon>
        <taxon>Neognathae</taxon>
        <taxon>Galloanserae</taxon>
        <taxon>Galliformes</taxon>
        <taxon>Phasianidae</taxon>
        <taxon>Meleagridinae</taxon>
        <taxon>Meleagris</taxon>
    </lineage>
</organism>
<dbReference type="Pfam" id="PF07654">
    <property type="entry name" value="C1-set"/>
    <property type="match status" value="1"/>
</dbReference>
<dbReference type="Gene3D" id="2.60.40.10">
    <property type="entry name" value="Immunoglobulins"/>
    <property type="match status" value="1"/>
</dbReference>
<dbReference type="InParanoid" id="A0A803XTT3"/>
<dbReference type="InterPro" id="IPR036179">
    <property type="entry name" value="Ig-like_dom_sf"/>
</dbReference>
<dbReference type="InterPro" id="IPR003597">
    <property type="entry name" value="Ig_C1-set"/>
</dbReference>
<reference evidence="4" key="2">
    <citation type="submission" date="2025-08" db="UniProtKB">
        <authorList>
            <consortium name="Ensembl"/>
        </authorList>
    </citation>
    <scope>IDENTIFICATION</scope>
</reference>
<evidence type="ECO:0000256" key="1">
    <source>
        <dbReference type="ARBA" id="ARBA00023157"/>
    </source>
</evidence>
<evidence type="ECO:0000259" key="3">
    <source>
        <dbReference type="PROSITE" id="PS50835"/>
    </source>
</evidence>
<dbReference type="InterPro" id="IPR013783">
    <property type="entry name" value="Ig-like_fold"/>
</dbReference>
<reference evidence="4" key="3">
    <citation type="submission" date="2025-09" db="UniProtKB">
        <authorList>
            <consortium name="Ensembl"/>
        </authorList>
    </citation>
    <scope>IDENTIFICATION</scope>
</reference>
<dbReference type="Ensembl" id="ENSMGAT00000029658.1">
    <property type="protein sequence ID" value="ENSMGAP00000022929.1"/>
    <property type="gene ID" value="ENSMGAG00000021701.1"/>
</dbReference>
<dbReference type="AlphaFoldDB" id="A0A803XTT3"/>
<reference evidence="4" key="1">
    <citation type="journal article" date="2010" name="PLoS Biol.">
        <title>Multi-platform next-generation sequencing of the domestic turkey (Meleagris gallopavo): genome assembly and analysis.</title>
        <authorList>
            <person name="Dalloul R.A."/>
            <person name="Long J.A."/>
            <person name="Zimin A.V."/>
            <person name="Aslam L."/>
            <person name="Beal K."/>
            <person name="Blomberg L.A."/>
            <person name="Bouffard P."/>
            <person name="Burt D.W."/>
            <person name="Crasta O."/>
            <person name="Crooijmans R.P."/>
            <person name="Cooper K."/>
            <person name="Coulombe R.A."/>
            <person name="De S."/>
            <person name="Delany M.E."/>
            <person name="Dodgson J.B."/>
            <person name="Dong J.J."/>
            <person name="Evans C."/>
            <person name="Frederickson K.M."/>
            <person name="Flicek P."/>
            <person name="Florea L."/>
            <person name="Folkerts O."/>
            <person name="Groenen M.A."/>
            <person name="Harkins T.T."/>
            <person name="Herrero J."/>
            <person name="Hoffmann S."/>
            <person name="Megens H.J."/>
            <person name="Jiang A."/>
            <person name="de Jong P."/>
            <person name="Kaiser P."/>
            <person name="Kim H."/>
            <person name="Kim K.W."/>
            <person name="Kim S."/>
            <person name="Langenberger D."/>
            <person name="Lee M.K."/>
            <person name="Lee T."/>
            <person name="Mane S."/>
            <person name="Marcais G."/>
            <person name="Marz M."/>
            <person name="McElroy A.P."/>
            <person name="Modise T."/>
            <person name="Nefedov M."/>
            <person name="Notredame C."/>
            <person name="Paton I.R."/>
            <person name="Payne W.S."/>
            <person name="Pertea G."/>
            <person name="Prickett D."/>
            <person name="Puiu D."/>
            <person name="Qioa D."/>
            <person name="Raineri E."/>
            <person name="Ruffier M."/>
            <person name="Salzberg S.L."/>
            <person name="Schatz M.C."/>
            <person name="Scheuring C."/>
            <person name="Schmidt C.J."/>
            <person name="Schroeder S."/>
            <person name="Searle S.M."/>
            <person name="Smith E.J."/>
            <person name="Smith J."/>
            <person name="Sonstegard T.S."/>
            <person name="Stadler P.F."/>
            <person name="Tafer H."/>
            <person name="Tu Z.J."/>
            <person name="Van Tassell C.P."/>
            <person name="Vilella A.J."/>
            <person name="Williams K.P."/>
            <person name="Yorke J.A."/>
            <person name="Zhang L."/>
            <person name="Zhang H.B."/>
            <person name="Zhang X."/>
            <person name="Zhang Y."/>
            <person name="Reed K.M."/>
        </authorList>
    </citation>
    <scope>NUCLEOTIDE SEQUENCE [LARGE SCALE GENOMIC DNA]</scope>
</reference>
<sequence>KKGEGTAVLVHGELAVSGPSHRAAPGQSVSFNCSAGGFFPRDIQVQWLKNSSPVRAVLPHITSELSNSSYNMSSTVQVMLQKDDVHSNLTCQVQHSTLAAPLRRTRGLRD</sequence>